<evidence type="ECO:0000313" key="2">
    <source>
        <dbReference type="Proteomes" id="UP000814128"/>
    </source>
</evidence>
<accession>A0ACB8QGA0</accession>
<comment type="caution">
    <text evidence="1">The sequence shown here is derived from an EMBL/GenBank/DDBJ whole genome shotgun (WGS) entry which is preliminary data.</text>
</comment>
<organism evidence="1 2">
    <name type="scientific">Vararia minispora EC-137</name>
    <dbReference type="NCBI Taxonomy" id="1314806"/>
    <lineage>
        <taxon>Eukaryota</taxon>
        <taxon>Fungi</taxon>
        <taxon>Dikarya</taxon>
        <taxon>Basidiomycota</taxon>
        <taxon>Agaricomycotina</taxon>
        <taxon>Agaricomycetes</taxon>
        <taxon>Russulales</taxon>
        <taxon>Lachnocladiaceae</taxon>
        <taxon>Vararia</taxon>
    </lineage>
</organism>
<reference evidence="1" key="2">
    <citation type="journal article" date="2022" name="New Phytol.">
        <title>Evolutionary transition to the ectomycorrhizal habit in the genomes of a hyperdiverse lineage of mushroom-forming fungi.</title>
        <authorList>
            <person name="Looney B."/>
            <person name="Miyauchi S."/>
            <person name="Morin E."/>
            <person name="Drula E."/>
            <person name="Courty P.E."/>
            <person name="Kohler A."/>
            <person name="Kuo A."/>
            <person name="LaButti K."/>
            <person name="Pangilinan J."/>
            <person name="Lipzen A."/>
            <person name="Riley R."/>
            <person name="Andreopoulos W."/>
            <person name="He G."/>
            <person name="Johnson J."/>
            <person name="Nolan M."/>
            <person name="Tritt A."/>
            <person name="Barry K.W."/>
            <person name="Grigoriev I.V."/>
            <person name="Nagy L.G."/>
            <person name="Hibbett D."/>
            <person name="Henrissat B."/>
            <person name="Matheny P.B."/>
            <person name="Labbe J."/>
            <person name="Martin F.M."/>
        </authorList>
    </citation>
    <scope>NUCLEOTIDE SEQUENCE</scope>
    <source>
        <strain evidence="1">EC-137</strain>
    </source>
</reference>
<gene>
    <name evidence="1" type="ORF">K488DRAFT_87866</name>
</gene>
<reference evidence="1" key="1">
    <citation type="submission" date="2021-02" db="EMBL/GenBank/DDBJ databases">
        <authorList>
            <consortium name="DOE Joint Genome Institute"/>
            <person name="Ahrendt S."/>
            <person name="Looney B.P."/>
            <person name="Miyauchi S."/>
            <person name="Morin E."/>
            <person name="Drula E."/>
            <person name="Courty P.E."/>
            <person name="Chicoki N."/>
            <person name="Fauchery L."/>
            <person name="Kohler A."/>
            <person name="Kuo A."/>
            <person name="Labutti K."/>
            <person name="Pangilinan J."/>
            <person name="Lipzen A."/>
            <person name="Riley R."/>
            <person name="Andreopoulos W."/>
            <person name="He G."/>
            <person name="Johnson J."/>
            <person name="Barry K.W."/>
            <person name="Grigoriev I.V."/>
            <person name="Nagy L."/>
            <person name="Hibbett D."/>
            <person name="Henrissat B."/>
            <person name="Matheny P.B."/>
            <person name="Labbe J."/>
            <person name="Martin F."/>
        </authorList>
    </citation>
    <scope>NUCLEOTIDE SEQUENCE</scope>
    <source>
        <strain evidence="1">EC-137</strain>
    </source>
</reference>
<dbReference type="Proteomes" id="UP000814128">
    <property type="component" value="Unassembled WGS sequence"/>
</dbReference>
<protein>
    <submittedName>
        <fullName evidence="1">GMC oxidoreductase</fullName>
    </submittedName>
</protein>
<name>A0ACB8QGA0_9AGAM</name>
<sequence length="594" mass="64501">MESKLATVEQVSGKSFDYIIVGGGTAGLVLANRLSEDPGKTVLVLEAGGAHFDDPVLQLPASFGKTFGNAEYDWLFNTVPQRHSDGVSYYWARGKGLGGSSAVNFYNWERPSKADVNIWEELGNPGWNWKNFLRYSMKSEKFIPPSDEAVREEGLTYDMSVHGTDGPVIVAFPNTRAGFDMDLAEALGKYGINKLYEPQGGSRDGVGFELTTVDPATNTRTHASTAYLEPVLDRPNLSVLVCATVTKIRSSIDDGVLDASGVDFSVDGKIYHTVTKGEVILSAGAIKSPQILELSGIGDPAILDKIGVDVKVNLPAVGTNVQDHLFCGVSYELTDDAATKFNTIDPLLDPVQLEENLKLHREGKGLFTLGMIGASTNTLSTATTRAKEIQALAPKSGDTPGLTEQYTIQHRCLDAPALEIVSIPGFYSFPNPPAPGKKHITLCATFNRPFSRGTIHVTSTDALTNPEMDPHYFEQKFDEESFVEQVKFIRHVAKTEPLASHISREVNPGLEIADEDLAPWVKKTMTTLHHVIGSTSMLPREKGGVVNSQLKVYGTRNLRVVDLGIVPLHFAAHPQASVYAIAEQASDLIKGVFN</sequence>
<evidence type="ECO:0000313" key="1">
    <source>
        <dbReference type="EMBL" id="KAI0030336.1"/>
    </source>
</evidence>
<keyword evidence="2" id="KW-1185">Reference proteome</keyword>
<dbReference type="EMBL" id="MU273627">
    <property type="protein sequence ID" value="KAI0030336.1"/>
    <property type="molecule type" value="Genomic_DNA"/>
</dbReference>
<proteinExistence type="predicted"/>